<name>A0A918R8M8_9ACTN</name>
<dbReference type="RefSeq" id="WP_229879570.1">
    <property type="nucleotide sequence ID" value="NZ_BMWH01000011.1"/>
</dbReference>
<evidence type="ECO:0000313" key="3">
    <source>
        <dbReference type="EMBL" id="GGZ90211.1"/>
    </source>
</evidence>
<feature type="compositionally biased region" description="Low complexity" evidence="1">
    <location>
        <begin position="518"/>
        <end position="529"/>
    </location>
</feature>
<feature type="transmembrane region" description="Helical" evidence="2">
    <location>
        <begin position="144"/>
        <end position="163"/>
    </location>
</feature>
<dbReference type="EMBL" id="BMWH01000011">
    <property type="protein sequence ID" value="GGZ90211.1"/>
    <property type="molecule type" value="Genomic_DNA"/>
</dbReference>
<dbReference type="InterPro" id="IPR045931">
    <property type="entry name" value="DUF6350"/>
</dbReference>
<comment type="caution">
    <text evidence="3">The sequence shown here is derived from an EMBL/GenBank/DDBJ whole genome shotgun (WGS) entry which is preliminary data.</text>
</comment>
<keyword evidence="2" id="KW-0472">Membrane</keyword>
<evidence type="ECO:0000256" key="1">
    <source>
        <dbReference type="SAM" id="MobiDB-lite"/>
    </source>
</evidence>
<feature type="compositionally biased region" description="Low complexity" evidence="1">
    <location>
        <begin position="596"/>
        <end position="606"/>
    </location>
</feature>
<feature type="compositionally biased region" description="Pro residues" evidence="1">
    <location>
        <begin position="607"/>
        <end position="620"/>
    </location>
</feature>
<dbReference type="GO" id="GO:0004932">
    <property type="term" value="F:mating-type factor pheromone receptor activity"/>
    <property type="evidence" value="ECO:0007669"/>
    <property type="project" value="InterPro"/>
</dbReference>
<feature type="transmembrane region" description="Helical" evidence="2">
    <location>
        <begin position="31"/>
        <end position="58"/>
    </location>
</feature>
<accession>A0A918R8M8</accession>
<feature type="transmembrane region" description="Helical" evidence="2">
    <location>
        <begin position="274"/>
        <end position="295"/>
    </location>
</feature>
<feature type="transmembrane region" description="Helical" evidence="2">
    <location>
        <begin position="397"/>
        <end position="420"/>
    </location>
</feature>
<feature type="compositionally biased region" description="Pro residues" evidence="1">
    <location>
        <begin position="575"/>
        <end position="595"/>
    </location>
</feature>
<dbReference type="Proteomes" id="UP000623010">
    <property type="component" value="Unassembled WGS sequence"/>
</dbReference>
<dbReference type="InterPro" id="IPR000366">
    <property type="entry name" value="GPCR_STE2"/>
</dbReference>
<reference evidence="3" key="2">
    <citation type="submission" date="2020-09" db="EMBL/GenBank/DDBJ databases">
        <authorList>
            <person name="Sun Q."/>
            <person name="Ohkuma M."/>
        </authorList>
    </citation>
    <scope>NUCLEOTIDE SEQUENCE</scope>
    <source>
        <strain evidence="3">JCM 5016</strain>
    </source>
</reference>
<dbReference type="Pfam" id="PF19877">
    <property type="entry name" value="DUF6350"/>
    <property type="match status" value="1"/>
</dbReference>
<dbReference type="GO" id="GO:0016020">
    <property type="term" value="C:membrane"/>
    <property type="evidence" value="ECO:0007669"/>
    <property type="project" value="InterPro"/>
</dbReference>
<evidence type="ECO:0008006" key="5">
    <source>
        <dbReference type="Google" id="ProtNLM"/>
    </source>
</evidence>
<dbReference type="AlphaFoldDB" id="A0A918R8M8"/>
<dbReference type="PRINTS" id="PR00250">
    <property type="entry name" value="GPCRSTE2"/>
</dbReference>
<feature type="transmembrane region" description="Helical" evidence="2">
    <location>
        <begin position="70"/>
        <end position="87"/>
    </location>
</feature>
<evidence type="ECO:0000313" key="4">
    <source>
        <dbReference type="Proteomes" id="UP000623010"/>
    </source>
</evidence>
<feature type="transmembrane region" description="Helical" evidence="2">
    <location>
        <begin position="175"/>
        <end position="195"/>
    </location>
</feature>
<feature type="transmembrane region" description="Helical" evidence="2">
    <location>
        <begin position="94"/>
        <end position="113"/>
    </location>
</feature>
<keyword evidence="2" id="KW-1133">Transmembrane helix</keyword>
<protein>
    <recommendedName>
        <fullName evidence="5">Integral membrane protein</fullName>
    </recommendedName>
</protein>
<gene>
    <name evidence="3" type="ORF">GCM10010389_30630</name>
</gene>
<feature type="region of interest" description="Disordered" evidence="1">
    <location>
        <begin position="462"/>
        <end position="620"/>
    </location>
</feature>
<sequence length="620" mass="61660">MAGVLPMTARRTPLSLLSRLLTRVRDRSPGLAAGLAGGAVAAGLGLGALAVLVVLLWISSPYPDSGPAGVLHVAAVLWLLAHGVELVRTDTLTGVPAPVGVTPLLLLALPLWLVHRAARDATDAHAGHGGDPAAAPPPVRARTAWTGVVAGYLAVGAAAAFSTSGDALRPAWAGVLGRLPAVVGVAAALGVWTAYGRPGDVLDGLLARLPGGPRRLPLGPAARTRTACAARAAGAGTAVLLGGGALLVGVSLAGHGGAAHASLTRLTEGWSGRFAVLLLCLALLPNAAVWAVSYATGPGFLLGSGHLVTTFASHPAPLLPPFPLLAAVPDAGPGTSWHWAAGVVPVAAGMTVGWHTGAAGAAGGRPCGGDAGGAAAVVRRPGRAGARPWSPGRTAGAALLAAALCAASLALLAALAGGPLGVATLARFGPVWWQTGAAALVWLTPTAVPVALAVRAWRGRGHRAGTADGTRPANHGAGARPADGPWSDAHPSLARAPRSDARDPAGPSPADGARTGQRPGRLPLPFLGRRPPRAPGEPVPDAATLVLAGRRRRRTAVSPPASARRADPSDEPYEALPPDPDPDPGPDPGPAPGRNPRPAQAQAPDTDPNPHPAPQPPTTA</sequence>
<proteinExistence type="predicted"/>
<organism evidence="3 4">
    <name type="scientific">Streptomyces echinoruber</name>
    <dbReference type="NCBI Taxonomy" id="68898"/>
    <lineage>
        <taxon>Bacteria</taxon>
        <taxon>Bacillati</taxon>
        <taxon>Actinomycetota</taxon>
        <taxon>Actinomycetes</taxon>
        <taxon>Kitasatosporales</taxon>
        <taxon>Streptomycetaceae</taxon>
        <taxon>Streptomyces</taxon>
    </lineage>
</organism>
<keyword evidence="4" id="KW-1185">Reference proteome</keyword>
<evidence type="ECO:0000256" key="2">
    <source>
        <dbReference type="SAM" id="Phobius"/>
    </source>
</evidence>
<reference evidence="3" key="1">
    <citation type="journal article" date="2014" name="Int. J. Syst. Evol. Microbiol.">
        <title>Complete genome sequence of Corynebacterium casei LMG S-19264T (=DSM 44701T), isolated from a smear-ripened cheese.</title>
        <authorList>
            <consortium name="US DOE Joint Genome Institute (JGI-PGF)"/>
            <person name="Walter F."/>
            <person name="Albersmeier A."/>
            <person name="Kalinowski J."/>
            <person name="Ruckert C."/>
        </authorList>
    </citation>
    <scope>NUCLEOTIDE SEQUENCE</scope>
    <source>
        <strain evidence="3">JCM 5016</strain>
    </source>
</reference>
<keyword evidence="2" id="KW-0812">Transmembrane</keyword>
<feature type="transmembrane region" description="Helical" evidence="2">
    <location>
        <begin position="432"/>
        <end position="454"/>
    </location>
</feature>